<dbReference type="AlphaFoldDB" id="A0A1I0PBT9"/>
<evidence type="ECO:0000313" key="4">
    <source>
        <dbReference type="Proteomes" id="UP000250136"/>
    </source>
</evidence>
<reference evidence="1 4" key="1">
    <citation type="submission" date="2016-04" db="EMBL/GenBank/DDBJ databases">
        <title>Complete genome sequence of Thermococcus thioreducens type strain OGL-20P.</title>
        <authorList>
            <person name="Oger P.M."/>
        </authorList>
    </citation>
    <scope>NUCLEOTIDE SEQUENCE [LARGE SCALE GENOMIC DNA]</scope>
    <source>
        <strain evidence="1 4">OGL-20P</strain>
    </source>
</reference>
<dbReference type="EMBL" id="CP015105">
    <property type="protein sequence ID" value="ASJ11904.1"/>
    <property type="molecule type" value="Genomic_DNA"/>
</dbReference>
<dbReference type="RefSeq" id="WP_055430090.1">
    <property type="nucleotide sequence ID" value="NZ_CP015105.1"/>
</dbReference>
<accession>A0A1I0PBT9</accession>
<dbReference type="GeneID" id="33333343"/>
<gene>
    <name evidence="1" type="ORF">A3L14_02935</name>
    <name evidence="2" type="ORF">SAMN05216170_1692</name>
</gene>
<dbReference type="EMBL" id="FOIW01000002">
    <property type="protein sequence ID" value="SEW11744.1"/>
    <property type="molecule type" value="Genomic_DNA"/>
</dbReference>
<proteinExistence type="predicted"/>
<reference evidence="2 3" key="2">
    <citation type="submission" date="2016-10" db="EMBL/GenBank/DDBJ databases">
        <authorList>
            <person name="de Groot N.N."/>
        </authorList>
    </citation>
    <scope>NUCLEOTIDE SEQUENCE [LARGE SCALE GENOMIC DNA]</scope>
    <source>
        <strain evidence="2 3">OGL-20</strain>
    </source>
</reference>
<sequence>MATYGLWYFKAQNGSYGTFPSAGTPSQLEDRGFTYAVALHSSAKDENGNLLYGNIPFSGYSYNDGYQDGASLGRWVDSILRGIDYLVVIPVLIDESKTRGVRGIQYWKGWVDGVYNNTSGYQVGFYWYLEYPWQVSDGIVYEEDIQEISDYIKNKWQQFIWIPYVHDKLNLDNTNIKLLANYFTFVFVQPHYYQRWRDYYTGDLEGSPEEYPYLDPTRGIDALVEILRWIWDIPKWIYRNGS</sequence>
<dbReference type="Proteomes" id="UP000182125">
    <property type="component" value="Unassembled WGS sequence"/>
</dbReference>
<evidence type="ECO:0000313" key="3">
    <source>
        <dbReference type="Proteomes" id="UP000182125"/>
    </source>
</evidence>
<protein>
    <submittedName>
        <fullName evidence="2">Uncharacterized protein</fullName>
    </submittedName>
</protein>
<dbReference type="OrthoDB" id="102284at2157"/>
<keyword evidence="4" id="KW-1185">Reference proteome</keyword>
<dbReference type="KEGG" id="ttd:A3L14_02935"/>
<evidence type="ECO:0000313" key="1">
    <source>
        <dbReference type="EMBL" id="ASJ11904.1"/>
    </source>
</evidence>
<name>A0A1I0PBT9_9EURY</name>
<evidence type="ECO:0000313" key="2">
    <source>
        <dbReference type="EMBL" id="SEW11744.1"/>
    </source>
</evidence>
<organism evidence="2 3">
    <name type="scientific">Thermococcus thioreducens</name>
    <dbReference type="NCBI Taxonomy" id="277988"/>
    <lineage>
        <taxon>Archaea</taxon>
        <taxon>Methanobacteriati</taxon>
        <taxon>Methanobacteriota</taxon>
        <taxon>Thermococci</taxon>
        <taxon>Thermococcales</taxon>
        <taxon>Thermococcaceae</taxon>
        <taxon>Thermococcus</taxon>
    </lineage>
</organism>
<dbReference type="Proteomes" id="UP000250136">
    <property type="component" value="Chromosome"/>
</dbReference>